<keyword evidence="1" id="KW-0732">Signal</keyword>
<evidence type="ECO:0000313" key="2">
    <source>
        <dbReference type="EMBL" id="ARU05587.1"/>
    </source>
</evidence>
<name>A0A1Y0EPL9_9BURK</name>
<organism evidence="2 3">
    <name type="scientific">Comamonas serinivorans</name>
    <dbReference type="NCBI Taxonomy" id="1082851"/>
    <lineage>
        <taxon>Bacteria</taxon>
        <taxon>Pseudomonadati</taxon>
        <taxon>Pseudomonadota</taxon>
        <taxon>Betaproteobacteria</taxon>
        <taxon>Burkholderiales</taxon>
        <taxon>Comamonadaceae</taxon>
        <taxon>Comamonas</taxon>
    </lineage>
</organism>
<proteinExistence type="predicted"/>
<evidence type="ECO:0000313" key="3">
    <source>
        <dbReference type="Proteomes" id="UP000196138"/>
    </source>
</evidence>
<dbReference type="EMBL" id="CP021455">
    <property type="protein sequence ID" value="ARU05587.1"/>
    <property type="molecule type" value="Genomic_DNA"/>
</dbReference>
<protein>
    <recommendedName>
        <fullName evidence="4">DUF4148 domain-containing protein</fullName>
    </recommendedName>
</protein>
<evidence type="ECO:0000256" key="1">
    <source>
        <dbReference type="SAM" id="SignalP"/>
    </source>
</evidence>
<evidence type="ECO:0008006" key="4">
    <source>
        <dbReference type="Google" id="ProtNLM"/>
    </source>
</evidence>
<reference evidence="2 3" key="1">
    <citation type="submission" date="2017-05" db="EMBL/GenBank/DDBJ databases">
        <authorList>
            <person name="Song R."/>
            <person name="Chenine A.L."/>
            <person name="Ruprecht R.M."/>
        </authorList>
    </citation>
    <scope>NUCLEOTIDE SEQUENCE [LARGE SCALE GENOMIC DNA]</scope>
    <source>
        <strain evidence="2 3">DSM 26136</strain>
    </source>
</reference>
<dbReference type="RefSeq" id="WP_087281902.1">
    <property type="nucleotide sequence ID" value="NZ_CP021455.1"/>
</dbReference>
<sequence>MLNRIVAIAALGLFAAAGAQAASQEEWASPNPAQLVAVGQSQSAHVSPAAQIEAGERPDYLTAPAGQLSREAVNADTQRWLNDGLRQYGAGEGGALNNAQTRAALKAYGQHS</sequence>
<accession>A0A1Y0EPL9</accession>
<dbReference type="Proteomes" id="UP000196138">
    <property type="component" value="Chromosome"/>
</dbReference>
<dbReference type="AlphaFoldDB" id="A0A1Y0EPL9"/>
<keyword evidence="3" id="KW-1185">Reference proteome</keyword>
<dbReference type="KEGG" id="cser:CCO03_13635"/>
<feature type="chain" id="PRO_5013231265" description="DUF4148 domain-containing protein" evidence="1">
    <location>
        <begin position="22"/>
        <end position="112"/>
    </location>
</feature>
<feature type="signal peptide" evidence="1">
    <location>
        <begin position="1"/>
        <end position="21"/>
    </location>
</feature>
<gene>
    <name evidence="2" type="ORF">CCO03_13635</name>
</gene>